<dbReference type="AlphaFoldDB" id="A0A8J3CHJ0"/>
<evidence type="ECO:0000313" key="3">
    <source>
        <dbReference type="Proteomes" id="UP000637578"/>
    </source>
</evidence>
<evidence type="ECO:0000259" key="1">
    <source>
        <dbReference type="PROSITE" id="PS51704"/>
    </source>
</evidence>
<dbReference type="GO" id="GO:0006629">
    <property type="term" value="P:lipid metabolic process"/>
    <property type="evidence" value="ECO:0007669"/>
    <property type="project" value="InterPro"/>
</dbReference>
<dbReference type="Pfam" id="PF03009">
    <property type="entry name" value="GDPD"/>
    <property type="match status" value="1"/>
</dbReference>
<comment type="caution">
    <text evidence="2">The sequence shown here is derived from an EMBL/GenBank/DDBJ whole genome shotgun (WGS) entry which is preliminary data.</text>
</comment>
<gene>
    <name evidence="2" type="ORF">GCM10012275_53710</name>
</gene>
<feature type="domain" description="GP-PDE" evidence="1">
    <location>
        <begin position="9"/>
        <end position="274"/>
    </location>
</feature>
<sequence length="284" mass="30926">MPAAASGGTEVVAHRGASAHRAEHTLAAYELAIEQGADGVECDVRLSRDGHLVCVHDRRVDRTSSGRGVVSTLPLAQLAELDYGHWHDELPESADGLVLEPLAVPSSHPHSRGLLTLETLLGLLSDISRPVRLFVETKHPTRYAGLVEAKLVALLARHGLASPSRREESAVVMMSFSSRAVRRIREYAPQIPTVLLLDRLWPARRDGSLPPWADIAGPGVHLLHRDPEYVSRAAERGYDTYCWTVDDVADVNLCRDLGVRYLATNAPAATRSLLTDRVSANVAP</sequence>
<protein>
    <submittedName>
        <fullName evidence="2">Putative glycerophosphoryl diester phosphodiesterase</fullName>
    </submittedName>
</protein>
<proteinExistence type="predicted"/>
<dbReference type="SUPFAM" id="SSF51695">
    <property type="entry name" value="PLC-like phosphodiesterases"/>
    <property type="match status" value="1"/>
</dbReference>
<organism evidence="2 3">
    <name type="scientific">Longimycelium tulufanense</name>
    <dbReference type="NCBI Taxonomy" id="907463"/>
    <lineage>
        <taxon>Bacteria</taxon>
        <taxon>Bacillati</taxon>
        <taxon>Actinomycetota</taxon>
        <taxon>Actinomycetes</taxon>
        <taxon>Pseudonocardiales</taxon>
        <taxon>Pseudonocardiaceae</taxon>
        <taxon>Longimycelium</taxon>
    </lineage>
</organism>
<dbReference type="RefSeq" id="WP_229686763.1">
    <property type="nucleotide sequence ID" value="NZ_BMMK01000036.1"/>
</dbReference>
<dbReference type="GO" id="GO:0008081">
    <property type="term" value="F:phosphoric diester hydrolase activity"/>
    <property type="evidence" value="ECO:0007669"/>
    <property type="project" value="InterPro"/>
</dbReference>
<dbReference type="EMBL" id="BMMK01000036">
    <property type="protein sequence ID" value="GGM76212.1"/>
    <property type="molecule type" value="Genomic_DNA"/>
</dbReference>
<dbReference type="PROSITE" id="PS51704">
    <property type="entry name" value="GP_PDE"/>
    <property type="match status" value="1"/>
</dbReference>
<reference evidence="2" key="2">
    <citation type="submission" date="2020-09" db="EMBL/GenBank/DDBJ databases">
        <authorList>
            <person name="Sun Q."/>
            <person name="Zhou Y."/>
        </authorList>
    </citation>
    <scope>NUCLEOTIDE SEQUENCE</scope>
    <source>
        <strain evidence="2">CGMCC 4.5737</strain>
    </source>
</reference>
<dbReference type="PANTHER" id="PTHR46211:SF13">
    <property type="entry name" value="GLYCEROPHOSPHODIESTER PHOSPHODIESTERASE 1-RELATED"/>
    <property type="match status" value="1"/>
</dbReference>
<keyword evidence="3" id="KW-1185">Reference proteome</keyword>
<dbReference type="Proteomes" id="UP000637578">
    <property type="component" value="Unassembled WGS sequence"/>
</dbReference>
<name>A0A8J3CHJ0_9PSEU</name>
<dbReference type="PANTHER" id="PTHR46211">
    <property type="entry name" value="GLYCEROPHOSPHORYL DIESTER PHOSPHODIESTERASE"/>
    <property type="match status" value="1"/>
</dbReference>
<reference evidence="2" key="1">
    <citation type="journal article" date="2014" name="Int. J. Syst. Evol. Microbiol.">
        <title>Complete genome sequence of Corynebacterium casei LMG S-19264T (=DSM 44701T), isolated from a smear-ripened cheese.</title>
        <authorList>
            <consortium name="US DOE Joint Genome Institute (JGI-PGF)"/>
            <person name="Walter F."/>
            <person name="Albersmeier A."/>
            <person name="Kalinowski J."/>
            <person name="Ruckert C."/>
        </authorList>
    </citation>
    <scope>NUCLEOTIDE SEQUENCE</scope>
    <source>
        <strain evidence="2">CGMCC 4.5737</strain>
    </source>
</reference>
<dbReference type="InterPro" id="IPR030395">
    <property type="entry name" value="GP_PDE_dom"/>
</dbReference>
<dbReference type="InterPro" id="IPR017946">
    <property type="entry name" value="PLC-like_Pdiesterase_TIM-brl"/>
</dbReference>
<accession>A0A8J3CHJ0</accession>
<evidence type="ECO:0000313" key="2">
    <source>
        <dbReference type="EMBL" id="GGM76212.1"/>
    </source>
</evidence>
<dbReference type="Gene3D" id="3.20.20.190">
    <property type="entry name" value="Phosphatidylinositol (PI) phosphodiesterase"/>
    <property type="match status" value="1"/>
</dbReference>